<evidence type="ECO:0000256" key="7">
    <source>
        <dbReference type="SAM" id="Phobius"/>
    </source>
</evidence>
<comment type="similarity">
    <text evidence="2">Belongs to the cytochrome ubiquinol oxidase subunit 2 family.</text>
</comment>
<dbReference type="PANTHER" id="PTHR43141:SF4">
    <property type="entry name" value="CYTOCHROME BD2 SUBUNIT II"/>
    <property type="match status" value="1"/>
</dbReference>
<evidence type="ECO:0000256" key="4">
    <source>
        <dbReference type="ARBA" id="ARBA00022692"/>
    </source>
</evidence>
<keyword evidence="3" id="KW-1003">Cell membrane</keyword>
<feature type="transmembrane region" description="Helical" evidence="7">
    <location>
        <begin position="6"/>
        <end position="37"/>
    </location>
</feature>
<dbReference type="RefSeq" id="WP_035514299.1">
    <property type="nucleotide sequence ID" value="NZ_KN234748.1"/>
</dbReference>
<dbReference type="GO" id="GO:0009055">
    <property type="term" value="F:electron transfer activity"/>
    <property type="evidence" value="ECO:0007669"/>
    <property type="project" value="TreeGrafter"/>
</dbReference>
<dbReference type="NCBIfam" id="TIGR00203">
    <property type="entry name" value="cydB"/>
    <property type="match status" value="1"/>
</dbReference>
<keyword evidence="9" id="KW-1185">Reference proteome</keyword>
<comment type="subcellular location">
    <subcellularLocation>
        <location evidence="1">Cell membrane</location>
        <topology evidence="1">Multi-pass membrane protein</topology>
    </subcellularLocation>
</comment>
<keyword evidence="4 7" id="KW-0812">Transmembrane</keyword>
<gene>
    <name evidence="8" type="ORF">HRUBRA_00274</name>
</gene>
<dbReference type="PANTHER" id="PTHR43141">
    <property type="entry name" value="CYTOCHROME BD2 SUBUNIT II"/>
    <property type="match status" value="1"/>
</dbReference>
<dbReference type="GO" id="GO:0016682">
    <property type="term" value="F:oxidoreductase activity, acting on diphenols and related substances as donors, oxygen as acceptor"/>
    <property type="evidence" value="ECO:0007669"/>
    <property type="project" value="TreeGrafter"/>
</dbReference>
<dbReference type="AlphaFoldDB" id="A0A095VUH7"/>
<feature type="transmembrane region" description="Helical" evidence="7">
    <location>
        <begin position="190"/>
        <end position="209"/>
    </location>
</feature>
<dbReference type="GO" id="GO:0005886">
    <property type="term" value="C:plasma membrane"/>
    <property type="evidence" value="ECO:0007669"/>
    <property type="project" value="UniProtKB-SubCell"/>
</dbReference>
<dbReference type="PATRIC" id="fig|1265313.6.peg.274"/>
<feature type="transmembrane region" description="Helical" evidence="7">
    <location>
        <begin position="298"/>
        <end position="322"/>
    </location>
</feature>
<dbReference type="PIRSF" id="PIRSF000267">
    <property type="entry name" value="Cyt_oxidse_sub2"/>
    <property type="match status" value="1"/>
</dbReference>
<evidence type="ECO:0000256" key="6">
    <source>
        <dbReference type="ARBA" id="ARBA00023136"/>
    </source>
</evidence>
<protein>
    <submittedName>
        <fullName evidence="8">Putative Cytochrome bd2, subunit II</fullName>
    </submittedName>
</protein>
<evidence type="ECO:0000256" key="5">
    <source>
        <dbReference type="ARBA" id="ARBA00022989"/>
    </source>
</evidence>
<dbReference type="HOGENOM" id="CLU_049294_1_0_6"/>
<keyword evidence="5 7" id="KW-1133">Transmembrane helix</keyword>
<evidence type="ECO:0000256" key="3">
    <source>
        <dbReference type="ARBA" id="ARBA00022475"/>
    </source>
</evidence>
<feature type="transmembrane region" description="Helical" evidence="7">
    <location>
        <begin position="115"/>
        <end position="138"/>
    </location>
</feature>
<feature type="transmembrane region" description="Helical" evidence="7">
    <location>
        <begin position="221"/>
        <end position="245"/>
    </location>
</feature>
<dbReference type="Proteomes" id="UP000029640">
    <property type="component" value="Unassembled WGS sequence"/>
</dbReference>
<organism evidence="8 9">
    <name type="scientific">Pseudohaliea rubra DSM 19751</name>
    <dbReference type="NCBI Taxonomy" id="1265313"/>
    <lineage>
        <taxon>Bacteria</taxon>
        <taxon>Pseudomonadati</taxon>
        <taxon>Pseudomonadota</taxon>
        <taxon>Gammaproteobacteria</taxon>
        <taxon>Cellvibrionales</taxon>
        <taxon>Halieaceae</taxon>
        <taxon>Pseudohaliea</taxon>
    </lineage>
</organism>
<accession>A0A095VUH7</accession>
<dbReference type="InterPro" id="IPR003317">
    <property type="entry name" value="Cyt-d_oxidase_su2"/>
</dbReference>
<dbReference type="OrthoDB" id="9776710at2"/>
<feature type="transmembrane region" description="Helical" evidence="7">
    <location>
        <begin position="257"/>
        <end position="278"/>
    </location>
</feature>
<evidence type="ECO:0000256" key="1">
    <source>
        <dbReference type="ARBA" id="ARBA00004651"/>
    </source>
</evidence>
<feature type="transmembrane region" description="Helical" evidence="7">
    <location>
        <begin position="83"/>
        <end position="103"/>
    </location>
</feature>
<dbReference type="STRING" id="1265313.HRUBRA_00274"/>
<sequence>MDLTLAWAGLLVLAVFIYVVLDGFDLGIGMLFALFPARRDRDLLMNSVAPVWDGNETWLVLGGGGLFAAFPMAYGIYMTALYAPIIAMLLALVFRGVAFEYRWRTERWRRWWDRAFILGSAVAALAQGIALGAVLQGITVDGRSYGGGWWDWLTPFTLLTGVAVAIGYVLLGACWLVLKTEGEVHDRARRIAVGAAGITVAMIGAVSLATPFLEAAYWTRWFTMPTALVAAPVPVAVAALSLWLYRSLTRDGHDLAPFLLTLGLFALCFAGLCISLWPYIIPTSVTLWEAAAPPSSQWFMLVGAMVMLPLILGYTGYAYWVFRGKLDPDEGYH</sequence>
<proteinExistence type="inferred from homology"/>
<evidence type="ECO:0000313" key="9">
    <source>
        <dbReference type="Proteomes" id="UP000029640"/>
    </source>
</evidence>
<comment type="caution">
    <text evidence="8">The sequence shown here is derived from an EMBL/GenBank/DDBJ whole genome shotgun (WGS) entry which is preliminary data.</text>
</comment>
<name>A0A095VUH7_9GAMM</name>
<dbReference type="EMBL" id="AUVB01000012">
    <property type="protein sequence ID" value="KGE05072.1"/>
    <property type="molecule type" value="Genomic_DNA"/>
</dbReference>
<dbReference type="Pfam" id="PF02322">
    <property type="entry name" value="Cyt_bd_oxida_II"/>
    <property type="match status" value="1"/>
</dbReference>
<dbReference type="GO" id="GO:0019646">
    <property type="term" value="P:aerobic electron transport chain"/>
    <property type="evidence" value="ECO:0007669"/>
    <property type="project" value="TreeGrafter"/>
</dbReference>
<reference evidence="8 9" key="1">
    <citation type="journal article" date="2014" name="Genome Announc.">
        <title>Genome Sequence of Gammaproteobacterial Pseudohaliea rubra Type Strain DSM 19751, Isolated from Coastal Seawater of the Mediterranean Sea.</title>
        <authorList>
            <person name="Spring S."/>
            <person name="Fiebig A."/>
            <person name="Riedel T."/>
            <person name="Goker M."/>
            <person name="Klenk H.P."/>
        </authorList>
    </citation>
    <scope>NUCLEOTIDE SEQUENCE [LARGE SCALE GENOMIC DNA]</scope>
    <source>
        <strain evidence="8 9">DSM 19751</strain>
    </source>
</reference>
<evidence type="ECO:0000313" key="8">
    <source>
        <dbReference type="EMBL" id="KGE05072.1"/>
    </source>
</evidence>
<keyword evidence="6 7" id="KW-0472">Membrane</keyword>
<evidence type="ECO:0000256" key="2">
    <source>
        <dbReference type="ARBA" id="ARBA00007543"/>
    </source>
</evidence>
<feature type="transmembrane region" description="Helical" evidence="7">
    <location>
        <begin position="158"/>
        <end position="178"/>
    </location>
</feature>
<dbReference type="eggNOG" id="COG1294">
    <property type="taxonomic scope" value="Bacteria"/>
</dbReference>
<dbReference type="GO" id="GO:0070069">
    <property type="term" value="C:cytochrome complex"/>
    <property type="evidence" value="ECO:0007669"/>
    <property type="project" value="TreeGrafter"/>
</dbReference>